<dbReference type="CDD" id="cd12169">
    <property type="entry name" value="PGDH_like_1"/>
    <property type="match status" value="1"/>
</dbReference>
<dbReference type="Proteomes" id="UP000199072">
    <property type="component" value="Unassembled WGS sequence"/>
</dbReference>
<dbReference type="EMBL" id="FNAI01000008">
    <property type="protein sequence ID" value="SDE63419.1"/>
    <property type="molecule type" value="Genomic_DNA"/>
</dbReference>
<evidence type="ECO:0000256" key="4">
    <source>
        <dbReference type="ARBA" id="ARBA00023027"/>
    </source>
</evidence>
<feature type="domain" description="D-isomer specific 2-hydroxyacid dehydrogenase NAD-binding" evidence="7">
    <location>
        <begin position="126"/>
        <end position="298"/>
    </location>
</feature>
<dbReference type="GO" id="GO:0008652">
    <property type="term" value="P:amino acid biosynthetic process"/>
    <property type="evidence" value="ECO:0007669"/>
    <property type="project" value="UniProtKB-KW"/>
</dbReference>
<protein>
    <submittedName>
        <fullName evidence="8">Phosphoglycerate dehydrogenase</fullName>
    </submittedName>
</protein>
<evidence type="ECO:0000259" key="6">
    <source>
        <dbReference type="Pfam" id="PF00389"/>
    </source>
</evidence>
<dbReference type="PROSITE" id="PS00065">
    <property type="entry name" value="D_2_HYDROXYACID_DH_1"/>
    <property type="match status" value="1"/>
</dbReference>
<dbReference type="AlphaFoldDB" id="A0A1G7EIB4"/>
<dbReference type="Pfam" id="PF02826">
    <property type="entry name" value="2-Hacid_dh_C"/>
    <property type="match status" value="1"/>
</dbReference>
<keyword evidence="3 5" id="KW-0560">Oxidoreductase</keyword>
<dbReference type="InterPro" id="IPR006139">
    <property type="entry name" value="D-isomer_2_OHA_DH_cat_dom"/>
</dbReference>
<evidence type="ECO:0000256" key="5">
    <source>
        <dbReference type="RuleBase" id="RU003719"/>
    </source>
</evidence>
<dbReference type="GO" id="GO:0016616">
    <property type="term" value="F:oxidoreductase activity, acting on the CH-OH group of donors, NAD or NADP as acceptor"/>
    <property type="evidence" value="ECO:0007669"/>
    <property type="project" value="InterPro"/>
</dbReference>
<evidence type="ECO:0000256" key="2">
    <source>
        <dbReference type="ARBA" id="ARBA00022605"/>
    </source>
</evidence>
<dbReference type="FunFam" id="3.40.50.720:FF:000203">
    <property type="entry name" value="D-3-phosphoglycerate dehydrogenase (SerA)"/>
    <property type="match status" value="1"/>
</dbReference>
<feature type="domain" description="D-isomer specific 2-hydroxyacid dehydrogenase catalytic" evidence="6">
    <location>
        <begin position="33"/>
        <end position="325"/>
    </location>
</feature>
<evidence type="ECO:0000259" key="7">
    <source>
        <dbReference type="Pfam" id="PF02826"/>
    </source>
</evidence>
<dbReference type="PANTHER" id="PTHR42789">
    <property type="entry name" value="D-ISOMER SPECIFIC 2-HYDROXYACID DEHYDROGENASE FAMILY PROTEIN (AFU_ORTHOLOGUE AFUA_6G10090)"/>
    <property type="match status" value="1"/>
</dbReference>
<sequence>MQQFVPIAYFCPMNIKIGILDDYQSVALTMADWSVVQQQAEVTVFTEHIAAEDVLAERLQPFQVLCVMRERTPLTRALLSRLPNLKLIVSTAQRNASLDTAACTELGIEVAMTSYVESGAPELTWALLLALARNLAAEAGNVRSGGWQTTVGADLQGKTLGIVGLGRIGTKLATYAKAFGMKVIAWSENLTEERAHRAGAELVSKEYLFRSADFVTLHLVLSDRTRGIVGARELELMKPAAFLVNTSRGPLVDEAALLTVLQTRRIAGAALDVYDTEPLPADHSFRKLPNVLATPHIGYVTEQTYRVFYGDTVKVIEKWLAGQPTN</sequence>
<evidence type="ECO:0000313" key="9">
    <source>
        <dbReference type="Proteomes" id="UP000199072"/>
    </source>
</evidence>
<dbReference type="InterPro" id="IPR050857">
    <property type="entry name" value="D-2-hydroxyacid_DH"/>
</dbReference>
<evidence type="ECO:0000256" key="3">
    <source>
        <dbReference type="ARBA" id="ARBA00023002"/>
    </source>
</evidence>
<reference evidence="8 9" key="1">
    <citation type="submission" date="2016-10" db="EMBL/GenBank/DDBJ databases">
        <authorList>
            <person name="de Groot N.N."/>
        </authorList>
    </citation>
    <scope>NUCLEOTIDE SEQUENCE [LARGE SCALE GENOMIC DNA]</scope>
    <source>
        <strain evidence="8 9">47C3B</strain>
    </source>
</reference>
<dbReference type="SUPFAM" id="SSF52283">
    <property type="entry name" value="Formate/glycerate dehydrogenase catalytic domain-like"/>
    <property type="match status" value="1"/>
</dbReference>
<comment type="similarity">
    <text evidence="1 5">Belongs to the D-isomer specific 2-hydroxyacid dehydrogenase family.</text>
</comment>
<evidence type="ECO:0000256" key="1">
    <source>
        <dbReference type="ARBA" id="ARBA00005854"/>
    </source>
</evidence>
<dbReference type="InterPro" id="IPR036291">
    <property type="entry name" value="NAD(P)-bd_dom_sf"/>
</dbReference>
<dbReference type="InterPro" id="IPR006140">
    <property type="entry name" value="D-isomer_DH_NAD-bd"/>
</dbReference>
<dbReference type="InterPro" id="IPR029752">
    <property type="entry name" value="D-isomer_DH_CS1"/>
</dbReference>
<dbReference type="Gene3D" id="3.40.50.720">
    <property type="entry name" value="NAD(P)-binding Rossmann-like Domain"/>
    <property type="match status" value="2"/>
</dbReference>
<name>A0A1G7EIB4_9SPHI</name>
<evidence type="ECO:0000313" key="8">
    <source>
        <dbReference type="EMBL" id="SDE63419.1"/>
    </source>
</evidence>
<keyword evidence="4" id="KW-0520">NAD</keyword>
<dbReference type="PANTHER" id="PTHR42789:SF1">
    <property type="entry name" value="D-ISOMER SPECIFIC 2-HYDROXYACID DEHYDROGENASE FAMILY PROTEIN (AFU_ORTHOLOGUE AFUA_6G10090)"/>
    <property type="match status" value="1"/>
</dbReference>
<keyword evidence="9" id="KW-1185">Reference proteome</keyword>
<accession>A0A1G7EIB4</accession>
<proteinExistence type="inferred from homology"/>
<dbReference type="SUPFAM" id="SSF51735">
    <property type="entry name" value="NAD(P)-binding Rossmann-fold domains"/>
    <property type="match status" value="1"/>
</dbReference>
<dbReference type="GO" id="GO:0051287">
    <property type="term" value="F:NAD binding"/>
    <property type="evidence" value="ECO:0007669"/>
    <property type="project" value="InterPro"/>
</dbReference>
<dbReference type="Pfam" id="PF00389">
    <property type="entry name" value="2-Hacid_dh"/>
    <property type="match status" value="1"/>
</dbReference>
<keyword evidence="2" id="KW-0028">Amino-acid biosynthesis</keyword>
<dbReference type="STRING" id="1391627.SAMN05216464_10840"/>
<gene>
    <name evidence="8" type="ORF">SAMN05216464_10840</name>
</gene>
<organism evidence="8 9">
    <name type="scientific">Mucilaginibacter pineti</name>
    <dbReference type="NCBI Taxonomy" id="1391627"/>
    <lineage>
        <taxon>Bacteria</taxon>
        <taxon>Pseudomonadati</taxon>
        <taxon>Bacteroidota</taxon>
        <taxon>Sphingobacteriia</taxon>
        <taxon>Sphingobacteriales</taxon>
        <taxon>Sphingobacteriaceae</taxon>
        <taxon>Mucilaginibacter</taxon>
    </lineage>
</organism>